<dbReference type="PROSITE" id="PS51257">
    <property type="entry name" value="PROKAR_LIPOPROTEIN"/>
    <property type="match status" value="1"/>
</dbReference>
<proteinExistence type="predicted"/>
<dbReference type="AlphaFoldDB" id="A0A537IMW1"/>
<reference evidence="1 2" key="1">
    <citation type="journal article" date="2019" name="Nat. Microbiol.">
        <title>Mediterranean grassland soil C-N compound turnover is dependent on rainfall and depth, and is mediated by genomically divergent microorganisms.</title>
        <authorList>
            <person name="Diamond S."/>
            <person name="Andeer P.F."/>
            <person name="Li Z."/>
            <person name="Crits-Christoph A."/>
            <person name="Burstein D."/>
            <person name="Anantharaman K."/>
            <person name="Lane K.R."/>
            <person name="Thomas B.C."/>
            <person name="Pan C."/>
            <person name="Northen T.R."/>
            <person name="Banfield J.F."/>
        </authorList>
    </citation>
    <scope>NUCLEOTIDE SEQUENCE [LARGE SCALE GENOMIC DNA]</scope>
    <source>
        <strain evidence="1">NP_8</strain>
    </source>
</reference>
<name>A0A537IMW1_9BACT</name>
<dbReference type="Gene3D" id="1.25.40.390">
    <property type="match status" value="1"/>
</dbReference>
<evidence type="ECO:0000313" key="1">
    <source>
        <dbReference type="EMBL" id="TMI72691.1"/>
    </source>
</evidence>
<dbReference type="Proteomes" id="UP000318834">
    <property type="component" value="Unassembled WGS sequence"/>
</dbReference>
<organism evidence="1 2">
    <name type="scientific">Candidatus Segetimicrobium genomatis</name>
    <dbReference type="NCBI Taxonomy" id="2569760"/>
    <lineage>
        <taxon>Bacteria</taxon>
        <taxon>Bacillati</taxon>
        <taxon>Candidatus Sysuimicrobiota</taxon>
        <taxon>Candidatus Sysuimicrobiia</taxon>
        <taxon>Candidatus Sysuimicrobiales</taxon>
        <taxon>Candidatus Segetimicrobiaceae</taxon>
        <taxon>Candidatus Segetimicrobium</taxon>
    </lineage>
</organism>
<comment type="caution">
    <text evidence="1">The sequence shown here is derived from an EMBL/GenBank/DDBJ whole genome shotgun (WGS) entry which is preliminary data.</text>
</comment>
<accession>A0A537IMW1</accession>
<sequence>MRTRRVAIAAGLLVLAGCDFNILNTNQPRLDDLLSNPTRGKLTAAATGVMSSARTGMVPFIWRLGSMGREGINLSGNNQPDYAEPFFGPVQGGGSFGGTLWLDRYQSIRTANIYLQALANNTSLSGPDRLSDAERAASRGMANTYKALALLYVVETRAQLGAPVEVDRAIEQAPAPWVTEDSVYGYIIGLLNSAQADLTVAGSTAFPFRIPPGLADFATPTAFLKFNRALAAKANVLRATALNGCGGNPASCYTAALSDLGQTFLSTAPADFQSGAYLDFSTDPGDQTNDLSEPLDGSTWFALTSNIADADAQANGSKDQRVLTKIDTAEVVQRLGGIAIPGELKFTVYFSNGAADAGHPIPIIKDEELLLLRAEANWFSSIPNKGQAITDLNLVRQNSGLLLPTTVTPASSDAAFVTALLYERRYSLLWEQGARWIDARRFGLLATIPAAVTGGNVPEVMPVPAPECDARNLKPKTIGDIITCTPLNP</sequence>
<dbReference type="InterPro" id="IPR011990">
    <property type="entry name" value="TPR-like_helical_dom_sf"/>
</dbReference>
<evidence type="ECO:0000313" key="2">
    <source>
        <dbReference type="Proteomes" id="UP000318834"/>
    </source>
</evidence>
<dbReference type="EMBL" id="VBAP01000083">
    <property type="protein sequence ID" value="TMI72691.1"/>
    <property type="molecule type" value="Genomic_DNA"/>
</dbReference>
<dbReference type="SUPFAM" id="SSF48452">
    <property type="entry name" value="TPR-like"/>
    <property type="match status" value="1"/>
</dbReference>
<dbReference type="CDD" id="cd08977">
    <property type="entry name" value="SusD"/>
    <property type="match status" value="1"/>
</dbReference>
<protein>
    <submittedName>
        <fullName evidence="1">RagB/SusD family nutrient uptake outer membrane protein</fullName>
    </submittedName>
</protein>
<gene>
    <name evidence="1" type="ORF">E6H05_10830</name>
</gene>